<feature type="transmembrane region" description="Helical" evidence="5">
    <location>
        <begin position="12"/>
        <end position="37"/>
    </location>
</feature>
<protein>
    <recommendedName>
        <fullName evidence="6">Phospholipid/glycerol acyltransferase domain-containing protein</fullName>
    </recommendedName>
</protein>
<comment type="similarity">
    <text evidence="1">Belongs to the 1-acyl-sn-glycerol-3-phosphate acyltransferase family.</text>
</comment>
<comment type="caution">
    <text evidence="7">The sequence shown here is derived from an EMBL/GenBank/DDBJ whole genome shotgun (WGS) entry which is preliminary data.</text>
</comment>
<keyword evidence="2" id="KW-0808">Transferase</keyword>
<dbReference type="CDD" id="cd07990">
    <property type="entry name" value="LPLAT_LCLAT1-like"/>
    <property type="match status" value="1"/>
</dbReference>
<evidence type="ECO:0000256" key="1">
    <source>
        <dbReference type="ARBA" id="ARBA00008655"/>
    </source>
</evidence>
<dbReference type="GO" id="GO:0012505">
    <property type="term" value="C:endomembrane system"/>
    <property type="evidence" value="ECO:0007669"/>
    <property type="project" value="TreeGrafter"/>
</dbReference>
<dbReference type="SUPFAM" id="SSF69593">
    <property type="entry name" value="Glycerol-3-phosphate (1)-acyltransferase"/>
    <property type="match status" value="1"/>
</dbReference>
<dbReference type="SMART" id="SM00563">
    <property type="entry name" value="PlsC"/>
    <property type="match status" value="1"/>
</dbReference>
<dbReference type="Pfam" id="PF01553">
    <property type="entry name" value="Acyltransferase"/>
    <property type="match status" value="1"/>
</dbReference>
<dbReference type="Pfam" id="PF16076">
    <property type="entry name" value="Acyltransf_C"/>
    <property type="match status" value="1"/>
</dbReference>
<sequence>MDFLTTLRGILLVLPWALELVLMDLILSILLPVSYFFPNWVYDASSFVAFTNWNWIQCIFEVFNGGNITISGDVLPEGESAIVISNHVSWTDFYMIQALAVRAGMLGRCRWFAKIELRWVPLLGWGIWAMGMPMVSRNWLKDKKELDRVFNGITVKKWPTWLISFSEATRYTPKKYEAAKVWCKENDRPVPKHLLYPRTKGFVTTVQHLRETEHIKAIYDITIAYEHNHKFLEAPTIWESLSCSSLSGKRGYKFHVDVKRFPLAELPETDAELAKWLETRWIEKGEFLEEKREECCRSRKIAEIYGKAKLLPDDDDFAAMSPPPTSPRSKLPTNNTKEFPDIPHIFTRDSDTFLNTTITNDKNTPKLTPTFLTPRSWFSQNPYNSNSADLFNNIKRKEKADKKKVKALVEVIVVAILGVALLGVYKEAAVISIQPKPFNSVFARSYSVWPEYFLKAVIELLKDPDISIRTQAANSLDRCSASTWSEGTFKDVVGALKDPRIRGYVIGPLSQLSTWNWPEGALQDVAALLTEPLWFGKIRAIEVLSRQSVSSWPEGVFEDVVALLKDPDLRLRKPAAEALTSPQGLSDEDFSFVLFNIDSESFSNLYEIWLERSFSEDLSGYSKGGDFYINTPEGSRKIPFDTFQSRVQQAQESLRSRGFNYPI</sequence>
<evidence type="ECO:0000256" key="2">
    <source>
        <dbReference type="ARBA" id="ARBA00022679"/>
    </source>
</evidence>
<feature type="region of interest" description="Disordered" evidence="4">
    <location>
        <begin position="315"/>
        <end position="334"/>
    </location>
</feature>
<keyword evidence="5" id="KW-0472">Membrane</keyword>
<proteinExistence type="inferred from homology"/>
<accession>A0A8H4RDZ9</accession>
<evidence type="ECO:0000256" key="3">
    <source>
        <dbReference type="ARBA" id="ARBA00023315"/>
    </source>
</evidence>
<gene>
    <name evidence="7" type="ORF">G7Y89_g11257</name>
</gene>
<dbReference type="InterPro" id="IPR002123">
    <property type="entry name" value="Plipid/glycerol_acylTrfase"/>
</dbReference>
<keyword evidence="5" id="KW-1133">Transmembrane helix</keyword>
<dbReference type="SUPFAM" id="SSF48371">
    <property type="entry name" value="ARM repeat"/>
    <property type="match status" value="1"/>
</dbReference>
<keyword evidence="5" id="KW-0812">Transmembrane</keyword>
<feature type="transmembrane region" description="Helical" evidence="5">
    <location>
        <begin position="405"/>
        <end position="425"/>
    </location>
</feature>
<keyword evidence="8" id="KW-1185">Reference proteome</keyword>
<dbReference type="InterPro" id="IPR011989">
    <property type="entry name" value="ARM-like"/>
</dbReference>
<organism evidence="7 8">
    <name type="scientific">Cudoniella acicularis</name>
    <dbReference type="NCBI Taxonomy" id="354080"/>
    <lineage>
        <taxon>Eukaryota</taxon>
        <taxon>Fungi</taxon>
        <taxon>Dikarya</taxon>
        <taxon>Ascomycota</taxon>
        <taxon>Pezizomycotina</taxon>
        <taxon>Leotiomycetes</taxon>
        <taxon>Helotiales</taxon>
        <taxon>Tricladiaceae</taxon>
        <taxon>Cudoniella</taxon>
    </lineage>
</organism>
<dbReference type="InterPro" id="IPR032098">
    <property type="entry name" value="Acyltransf_C"/>
</dbReference>
<dbReference type="AlphaFoldDB" id="A0A8H4RDZ9"/>
<evidence type="ECO:0000259" key="6">
    <source>
        <dbReference type="SMART" id="SM00563"/>
    </source>
</evidence>
<dbReference type="GO" id="GO:0003841">
    <property type="term" value="F:1-acylglycerol-3-phosphate O-acyltransferase activity"/>
    <property type="evidence" value="ECO:0007669"/>
    <property type="project" value="TreeGrafter"/>
</dbReference>
<keyword evidence="3" id="KW-0012">Acyltransferase</keyword>
<dbReference type="EMBL" id="JAAMPI010001064">
    <property type="protein sequence ID" value="KAF4626901.1"/>
    <property type="molecule type" value="Genomic_DNA"/>
</dbReference>
<evidence type="ECO:0000313" key="8">
    <source>
        <dbReference type="Proteomes" id="UP000566819"/>
    </source>
</evidence>
<dbReference type="Proteomes" id="UP000566819">
    <property type="component" value="Unassembled WGS sequence"/>
</dbReference>
<evidence type="ECO:0000256" key="4">
    <source>
        <dbReference type="SAM" id="MobiDB-lite"/>
    </source>
</evidence>
<name>A0A8H4RDZ9_9HELO</name>
<evidence type="ECO:0000313" key="7">
    <source>
        <dbReference type="EMBL" id="KAF4626901.1"/>
    </source>
</evidence>
<dbReference type="PANTHER" id="PTHR10983">
    <property type="entry name" value="1-ACYLGLYCEROL-3-PHOSPHATE ACYLTRANSFERASE-RELATED"/>
    <property type="match status" value="1"/>
</dbReference>
<dbReference type="OrthoDB" id="189226at2759"/>
<dbReference type="Gene3D" id="1.25.10.10">
    <property type="entry name" value="Leucine-rich Repeat Variant"/>
    <property type="match status" value="1"/>
</dbReference>
<evidence type="ECO:0000256" key="5">
    <source>
        <dbReference type="SAM" id="Phobius"/>
    </source>
</evidence>
<dbReference type="InterPro" id="IPR016024">
    <property type="entry name" value="ARM-type_fold"/>
</dbReference>
<dbReference type="PANTHER" id="PTHR10983:SF24">
    <property type="entry name" value="1-ACYLGLYCEROL-3-PHOSPHATE O-ACYLTRANSFERASE 3, ISOFORM E-RELATED"/>
    <property type="match status" value="1"/>
</dbReference>
<feature type="domain" description="Phospholipid/glycerol acyltransferase" evidence="6">
    <location>
        <begin position="81"/>
        <end position="203"/>
    </location>
</feature>
<reference evidence="7 8" key="1">
    <citation type="submission" date="2020-03" db="EMBL/GenBank/DDBJ databases">
        <title>Draft Genome Sequence of Cudoniella acicularis.</title>
        <authorList>
            <person name="Buettner E."/>
            <person name="Kellner H."/>
        </authorList>
    </citation>
    <scope>NUCLEOTIDE SEQUENCE [LARGE SCALE GENOMIC DNA]</scope>
    <source>
        <strain evidence="7 8">DSM 108380</strain>
    </source>
</reference>